<proteinExistence type="inferred from homology"/>
<keyword evidence="3" id="KW-1003">Cell membrane</keyword>
<dbReference type="SUPFAM" id="SSF161098">
    <property type="entry name" value="MetI-like"/>
    <property type="match status" value="1"/>
</dbReference>
<evidence type="ECO:0000256" key="2">
    <source>
        <dbReference type="ARBA" id="ARBA00022448"/>
    </source>
</evidence>
<evidence type="ECO:0000313" key="10">
    <source>
        <dbReference type="EMBL" id="OPH51319.1"/>
    </source>
</evidence>
<feature type="transmembrane region" description="Helical" evidence="8">
    <location>
        <begin position="20"/>
        <end position="44"/>
    </location>
</feature>
<dbReference type="Gene3D" id="1.10.3720.10">
    <property type="entry name" value="MetI-like"/>
    <property type="match status" value="1"/>
</dbReference>
<evidence type="ECO:0000256" key="6">
    <source>
        <dbReference type="ARBA" id="ARBA00022989"/>
    </source>
</evidence>
<dbReference type="AlphaFoldDB" id="A0A1V4HD92"/>
<dbReference type="RefSeq" id="WP_244209195.1">
    <property type="nucleotide sequence ID" value="NZ_MBTG01000030.1"/>
</dbReference>
<dbReference type="InterPro" id="IPR035906">
    <property type="entry name" value="MetI-like_sf"/>
</dbReference>
<feature type="transmembrane region" description="Helical" evidence="8">
    <location>
        <begin position="56"/>
        <end position="79"/>
    </location>
</feature>
<dbReference type="STRING" id="1469647.BC351_34695"/>
<dbReference type="InterPro" id="IPR010065">
    <property type="entry name" value="AA_ABC_transptr_permease_3TM"/>
</dbReference>
<evidence type="ECO:0000256" key="1">
    <source>
        <dbReference type="ARBA" id="ARBA00004651"/>
    </source>
</evidence>
<dbReference type="PANTHER" id="PTHR30614:SF0">
    <property type="entry name" value="L-CYSTINE TRANSPORT SYSTEM PERMEASE PROTEIN TCYL"/>
    <property type="match status" value="1"/>
</dbReference>
<dbReference type="EMBL" id="MBTG01000030">
    <property type="protein sequence ID" value="OPH51319.1"/>
    <property type="molecule type" value="Genomic_DNA"/>
</dbReference>
<feature type="transmembrane region" description="Helical" evidence="8">
    <location>
        <begin position="99"/>
        <end position="116"/>
    </location>
</feature>
<dbReference type="InterPro" id="IPR043429">
    <property type="entry name" value="ArtM/GltK/GlnP/TcyL/YhdX-like"/>
</dbReference>
<sequence length="237" mass="26403">MVEFSLAFAIEKFPEVLKGVPSMLFVAIISMLLGTLLGSVIALCRIYKVPVLNKAGALYVSFIRGTPLLVQLYVVFYGTPLLVDILNEKWGWHIPLQDMSPLAIALLAFTINSAAYQSEVIRGALSNIEIGQMEAAQSIGMTTSQALTRIIAPQAFVTALPNLGNIFINLIKGTSLAFAIKVIEVMAQAKIVAGDGYRYLEMYFDASIIYWVICWGCERLFRWLETRYSRHEKRITV</sequence>
<evidence type="ECO:0000256" key="7">
    <source>
        <dbReference type="ARBA" id="ARBA00023136"/>
    </source>
</evidence>
<dbReference type="GO" id="GO:0043190">
    <property type="term" value="C:ATP-binding cassette (ABC) transporter complex"/>
    <property type="evidence" value="ECO:0007669"/>
    <property type="project" value="InterPro"/>
</dbReference>
<dbReference type="GO" id="GO:0006865">
    <property type="term" value="P:amino acid transport"/>
    <property type="evidence" value="ECO:0007669"/>
    <property type="project" value="UniProtKB-KW"/>
</dbReference>
<dbReference type="CDD" id="cd06261">
    <property type="entry name" value="TM_PBP2"/>
    <property type="match status" value="1"/>
</dbReference>
<dbReference type="GO" id="GO:0022857">
    <property type="term" value="F:transmembrane transporter activity"/>
    <property type="evidence" value="ECO:0007669"/>
    <property type="project" value="InterPro"/>
</dbReference>
<evidence type="ECO:0000259" key="9">
    <source>
        <dbReference type="PROSITE" id="PS50928"/>
    </source>
</evidence>
<organism evidence="10 11">
    <name type="scientific">Paenibacillus ferrarius</name>
    <dbReference type="NCBI Taxonomy" id="1469647"/>
    <lineage>
        <taxon>Bacteria</taxon>
        <taxon>Bacillati</taxon>
        <taxon>Bacillota</taxon>
        <taxon>Bacilli</taxon>
        <taxon>Bacillales</taxon>
        <taxon>Paenibacillaceae</taxon>
        <taxon>Paenibacillus</taxon>
    </lineage>
</organism>
<name>A0A1V4HD92_9BACL</name>
<evidence type="ECO:0000256" key="8">
    <source>
        <dbReference type="RuleBase" id="RU363032"/>
    </source>
</evidence>
<evidence type="ECO:0000256" key="3">
    <source>
        <dbReference type="ARBA" id="ARBA00022475"/>
    </source>
</evidence>
<evidence type="ECO:0000256" key="4">
    <source>
        <dbReference type="ARBA" id="ARBA00022692"/>
    </source>
</evidence>
<keyword evidence="11" id="KW-1185">Reference proteome</keyword>
<keyword evidence="5" id="KW-0029">Amino-acid transport</keyword>
<keyword evidence="7 8" id="KW-0472">Membrane</keyword>
<gene>
    <name evidence="10" type="ORF">BC351_34695</name>
</gene>
<keyword evidence="2 8" id="KW-0813">Transport</keyword>
<dbReference type="Pfam" id="PF00528">
    <property type="entry name" value="BPD_transp_1"/>
    <property type="match status" value="1"/>
</dbReference>
<dbReference type="NCBIfam" id="TIGR01726">
    <property type="entry name" value="HEQRo_perm_3TM"/>
    <property type="match status" value="1"/>
</dbReference>
<dbReference type="PROSITE" id="PS50928">
    <property type="entry name" value="ABC_TM1"/>
    <property type="match status" value="1"/>
</dbReference>
<reference evidence="11" key="1">
    <citation type="submission" date="2016-07" db="EMBL/GenBank/DDBJ databases">
        <authorList>
            <person name="Florea S."/>
            <person name="Webb J.S."/>
            <person name="Jaromczyk J."/>
            <person name="Schardl C.L."/>
        </authorList>
    </citation>
    <scope>NUCLEOTIDE SEQUENCE [LARGE SCALE GENOMIC DNA]</scope>
    <source>
        <strain evidence="11">CY1</strain>
    </source>
</reference>
<comment type="similarity">
    <text evidence="8">Belongs to the binding-protein-dependent transport system permease family.</text>
</comment>
<protein>
    <submittedName>
        <fullName evidence="10">ABC transporter permease</fullName>
    </submittedName>
</protein>
<keyword evidence="6 8" id="KW-1133">Transmembrane helix</keyword>
<evidence type="ECO:0000256" key="5">
    <source>
        <dbReference type="ARBA" id="ARBA00022970"/>
    </source>
</evidence>
<dbReference type="InterPro" id="IPR000515">
    <property type="entry name" value="MetI-like"/>
</dbReference>
<keyword evidence="4 8" id="KW-0812">Transmembrane</keyword>
<evidence type="ECO:0000313" key="11">
    <source>
        <dbReference type="Proteomes" id="UP000190626"/>
    </source>
</evidence>
<dbReference type="PANTHER" id="PTHR30614">
    <property type="entry name" value="MEMBRANE COMPONENT OF AMINO ACID ABC TRANSPORTER"/>
    <property type="match status" value="1"/>
</dbReference>
<feature type="domain" description="ABC transmembrane type-1" evidence="9">
    <location>
        <begin position="20"/>
        <end position="221"/>
    </location>
</feature>
<accession>A0A1V4HD92</accession>
<comment type="subcellular location">
    <subcellularLocation>
        <location evidence="1 8">Cell membrane</location>
        <topology evidence="1 8">Multi-pass membrane protein</topology>
    </subcellularLocation>
</comment>
<dbReference type="Proteomes" id="UP000190626">
    <property type="component" value="Unassembled WGS sequence"/>
</dbReference>
<comment type="caution">
    <text evidence="10">The sequence shown here is derived from an EMBL/GenBank/DDBJ whole genome shotgun (WGS) entry which is preliminary data.</text>
</comment>